<evidence type="ECO:0000313" key="4">
    <source>
        <dbReference type="Proteomes" id="UP001236507"/>
    </source>
</evidence>
<keyword evidence="1" id="KW-0255">Endonuclease</keyword>
<evidence type="ECO:0000259" key="2">
    <source>
        <dbReference type="PROSITE" id="PS50879"/>
    </source>
</evidence>
<dbReference type="InterPro" id="IPR002156">
    <property type="entry name" value="RNaseH_domain"/>
</dbReference>
<dbReference type="Gene3D" id="3.30.420.10">
    <property type="entry name" value="Ribonuclease H-like superfamily/Ribonuclease H"/>
    <property type="match status" value="1"/>
</dbReference>
<keyword evidence="1" id="KW-0479">Metal-binding</keyword>
<dbReference type="PIRSF" id="PIRSF037839">
    <property type="entry name" value="Ribonuclease_H"/>
    <property type="match status" value="1"/>
</dbReference>
<keyword evidence="4" id="KW-1185">Reference proteome</keyword>
<evidence type="ECO:0000313" key="3">
    <source>
        <dbReference type="EMBL" id="MDI9859538.1"/>
    </source>
</evidence>
<comment type="catalytic activity">
    <reaction evidence="1">
        <text>Endonucleolytic cleavage to 5'-phosphomonoester.</text>
        <dbReference type="EC" id="3.1.26.4"/>
    </reaction>
</comment>
<comment type="function">
    <text evidence="1">Endonuclease that specifically degrades the RNA of RNA-DNA hybrids.</text>
</comment>
<comment type="subcellular location">
    <subcellularLocation>
        <location evidence="1">Cytoplasm</location>
    </subcellularLocation>
</comment>
<dbReference type="SUPFAM" id="SSF55658">
    <property type="entry name" value="L9 N-domain-like"/>
    <property type="match status" value="1"/>
</dbReference>
<dbReference type="InterPro" id="IPR009027">
    <property type="entry name" value="Ribosomal_bL9/RNase_H1_N"/>
</dbReference>
<sequence>MAKKAKYYAVWKGRKTGVFSSWAETEEAVKGFEGAQYKSFDTEAEAEKAAKGNYWQSVQQGATGAKAVTKKNVGKPLANSISVDAACSGNPGVLEYQGVETSTKRVLFSMGPFPEGTVNIGEFLAIVHGLSFLQKHNSDLPIYSDSKTALSWVRNKAIKTNLERNTKTEELFRLVDRALIWLKNNTYSNQVLKWETEFWGENPADYGRK</sequence>
<dbReference type="SUPFAM" id="SSF53098">
    <property type="entry name" value="Ribonuclease H-like"/>
    <property type="match status" value="1"/>
</dbReference>
<dbReference type="Gene3D" id="3.40.970.10">
    <property type="entry name" value="Ribonuclease H1, N-terminal domain"/>
    <property type="match status" value="1"/>
</dbReference>
<dbReference type="InterPro" id="IPR017290">
    <property type="entry name" value="RNase_H_bac"/>
</dbReference>
<keyword evidence="1" id="KW-0460">Magnesium</keyword>
<accession>A0ABT6Y7K2</accession>
<evidence type="ECO:0000256" key="1">
    <source>
        <dbReference type="PIRNR" id="PIRNR037839"/>
    </source>
</evidence>
<dbReference type="InterPro" id="IPR012337">
    <property type="entry name" value="RNaseH-like_sf"/>
</dbReference>
<dbReference type="EC" id="3.1.26.4" evidence="1"/>
<organism evidence="3 4">
    <name type="scientific">Flectobacillus roseus</name>
    <dbReference type="NCBI Taxonomy" id="502259"/>
    <lineage>
        <taxon>Bacteria</taxon>
        <taxon>Pseudomonadati</taxon>
        <taxon>Bacteroidota</taxon>
        <taxon>Cytophagia</taxon>
        <taxon>Cytophagales</taxon>
        <taxon>Flectobacillaceae</taxon>
        <taxon>Flectobacillus</taxon>
    </lineage>
</organism>
<gene>
    <name evidence="3" type="ORF">QM524_09975</name>
</gene>
<dbReference type="Proteomes" id="UP001236507">
    <property type="component" value="Unassembled WGS sequence"/>
</dbReference>
<keyword evidence="1" id="KW-0540">Nuclease</keyword>
<proteinExistence type="inferred from homology"/>
<dbReference type="InterPro" id="IPR036397">
    <property type="entry name" value="RNaseH_sf"/>
</dbReference>
<dbReference type="InterPro" id="IPR037056">
    <property type="entry name" value="RNase_H1_N_sf"/>
</dbReference>
<name>A0ABT6Y7K2_9BACT</name>
<dbReference type="InterPro" id="IPR011320">
    <property type="entry name" value="RNase_H1_N"/>
</dbReference>
<keyword evidence="1" id="KW-0378">Hydrolase</keyword>
<comment type="similarity">
    <text evidence="1">Belongs to the RNase H family.</text>
</comment>
<protein>
    <recommendedName>
        <fullName evidence="1">Ribonuclease H</fullName>
        <ecNumber evidence="1">3.1.26.4</ecNumber>
    </recommendedName>
</protein>
<dbReference type="EMBL" id="JASHIF010000008">
    <property type="protein sequence ID" value="MDI9859538.1"/>
    <property type="molecule type" value="Genomic_DNA"/>
</dbReference>
<dbReference type="PROSITE" id="PS50879">
    <property type="entry name" value="RNASE_H_1"/>
    <property type="match status" value="1"/>
</dbReference>
<keyword evidence="1" id="KW-0963">Cytoplasm</keyword>
<comment type="caution">
    <text evidence="3">The sequence shown here is derived from an EMBL/GenBank/DDBJ whole genome shotgun (WGS) entry which is preliminary data.</text>
</comment>
<dbReference type="Pfam" id="PF01693">
    <property type="entry name" value="Cauli_VI"/>
    <property type="match status" value="1"/>
</dbReference>
<feature type="domain" description="RNase H type-1" evidence="2">
    <location>
        <begin position="75"/>
        <end position="209"/>
    </location>
</feature>
<reference evidence="3 4" key="1">
    <citation type="submission" date="2023-05" db="EMBL/GenBank/DDBJ databases">
        <title>Novel species of genus Flectobacillus isolated from stream in China.</title>
        <authorList>
            <person name="Lu H."/>
        </authorList>
    </citation>
    <scope>NUCLEOTIDE SEQUENCE [LARGE SCALE GENOMIC DNA]</scope>
    <source>
        <strain evidence="3 4">KCTC 42575</strain>
    </source>
</reference>